<dbReference type="InterPro" id="IPR022637">
    <property type="entry name" value="DNA_polIII_beta_cen"/>
</dbReference>
<reference evidence="13" key="1">
    <citation type="submission" date="2016-10" db="EMBL/GenBank/DDBJ databases">
        <authorList>
            <person name="Varghese N."/>
            <person name="Submissions S."/>
        </authorList>
    </citation>
    <scope>NUCLEOTIDE SEQUENCE [LARGE SCALE GENOMIC DNA]</scope>
    <source>
        <strain evidence="13">IBRC-M 10403</strain>
    </source>
</reference>
<accession>A0A1G6Y645</accession>
<evidence type="ECO:0000256" key="3">
    <source>
        <dbReference type="ARBA" id="ARBA00022490"/>
    </source>
</evidence>
<dbReference type="Gene3D" id="3.10.150.10">
    <property type="entry name" value="DNA Polymerase III, subunit A, domain 2"/>
    <property type="match status" value="3"/>
</dbReference>
<dbReference type="SUPFAM" id="SSF55979">
    <property type="entry name" value="DNA clamp"/>
    <property type="match status" value="3"/>
</dbReference>
<evidence type="ECO:0000313" key="13">
    <source>
        <dbReference type="Proteomes" id="UP000199501"/>
    </source>
</evidence>
<dbReference type="Pfam" id="PF00712">
    <property type="entry name" value="DNA_pol3_beta"/>
    <property type="match status" value="1"/>
</dbReference>
<dbReference type="InterPro" id="IPR046938">
    <property type="entry name" value="DNA_clamp_sf"/>
</dbReference>
<dbReference type="PANTHER" id="PTHR30478">
    <property type="entry name" value="DNA POLYMERASE III SUBUNIT BETA"/>
    <property type="match status" value="1"/>
</dbReference>
<dbReference type="STRING" id="1271860.SAMN05216174_12014"/>
<keyword evidence="3" id="KW-0963">Cytoplasm</keyword>
<dbReference type="InterPro" id="IPR001001">
    <property type="entry name" value="DNA_polIII_beta"/>
</dbReference>
<dbReference type="GO" id="GO:0006271">
    <property type="term" value="P:DNA strand elongation involved in DNA replication"/>
    <property type="evidence" value="ECO:0007669"/>
    <property type="project" value="TreeGrafter"/>
</dbReference>
<dbReference type="GO" id="GO:0003677">
    <property type="term" value="F:DNA binding"/>
    <property type="evidence" value="ECO:0007669"/>
    <property type="project" value="UniProtKB-KW"/>
</dbReference>
<protein>
    <submittedName>
        <fullName evidence="12">DNA polymerase-3 subunit beta</fullName>
    </submittedName>
</protein>
<evidence type="ECO:0000256" key="7">
    <source>
        <dbReference type="ARBA" id="ARBA00022932"/>
    </source>
</evidence>
<dbReference type="GO" id="GO:0008408">
    <property type="term" value="F:3'-5' exonuclease activity"/>
    <property type="evidence" value="ECO:0007669"/>
    <property type="project" value="InterPro"/>
</dbReference>
<evidence type="ECO:0000256" key="5">
    <source>
        <dbReference type="ARBA" id="ARBA00022695"/>
    </source>
</evidence>
<dbReference type="GO" id="GO:0005737">
    <property type="term" value="C:cytoplasm"/>
    <property type="evidence" value="ECO:0007669"/>
    <property type="project" value="UniProtKB-SubCell"/>
</dbReference>
<evidence type="ECO:0000256" key="4">
    <source>
        <dbReference type="ARBA" id="ARBA00022679"/>
    </source>
</evidence>
<dbReference type="InterPro" id="IPR022634">
    <property type="entry name" value="DNA_polIII_beta_N"/>
</dbReference>
<feature type="domain" description="DNA polymerase III beta sliding clamp C-terminal" evidence="11">
    <location>
        <begin position="246"/>
        <end position="360"/>
    </location>
</feature>
<organism evidence="12 13">
    <name type="scientific">Actinokineospora iranica</name>
    <dbReference type="NCBI Taxonomy" id="1271860"/>
    <lineage>
        <taxon>Bacteria</taxon>
        <taxon>Bacillati</taxon>
        <taxon>Actinomycetota</taxon>
        <taxon>Actinomycetes</taxon>
        <taxon>Pseudonocardiales</taxon>
        <taxon>Pseudonocardiaceae</taxon>
        <taxon>Actinokineospora</taxon>
    </lineage>
</organism>
<dbReference type="Proteomes" id="UP000199501">
    <property type="component" value="Unassembled WGS sequence"/>
</dbReference>
<dbReference type="NCBIfam" id="TIGR00663">
    <property type="entry name" value="dnan"/>
    <property type="match status" value="1"/>
</dbReference>
<dbReference type="RefSeq" id="WP_091456793.1">
    <property type="nucleotide sequence ID" value="NZ_FMZZ01000020.1"/>
</dbReference>
<dbReference type="GO" id="GO:0009360">
    <property type="term" value="C:DNA polymerase III complex"/>
    <property type="evidence" value="ECO:0007669"/>
    <property type="project" value="InterPro"/>
</dbReference>
<keyword evidence="8" id="KW-0238">DNA-binding</keyword>
<evidence type="ECO:0000256" key="2">
    <source>
        <dbReference type="ARBA" id="ARBA00010752"/>
    </source>
</evidence>
<comment type="subcellular location">
    <subcellularLocation>
        <location evidence="1">Cytoplasm</location>
    </subcellularLocation>
</comment>
<keyword evidence="7" id="KW-0239">DNA-directed DNA polymerase</keyword>
<keyword evidence="5" id="KW-0548">Nucleotidyltransferase</keyword>
<dbReference type="SMART" id="SM00480">
    <property type="entry name" value="POL3Bc"/>
    <property type="match status" value="1"/>
</dbReference>
<dbReference type="OrthoDB" id="4337829at2"/>
<keyword evidence="6" id="KW-0235">DNA replication</keyword>
<dbReference type="CDD" id="cd00140">
    <property type="entry name" value="beta_clamp"/>
    <property type="match status" value="1"/>
</dbReference>
<dbReference type="Pfam" id="PF02767">
    <property type="entry name" value="DNA_pol3_beta_2"/>
    <property type="match status" value="1"/>
</dbReference>
<dbReference type="AlphaFoldDB" id="A0A1G6Y645"/>
<evidence type="ECO:0000256" key="6">
    <source>
        <dbReference type="ARBA" id="ARBA00022705"/>
    </source>
</evidence>
<evidence type="ECO:0000313" key="12">
    <source>
        <dbReference type="EMBL" id="SDD85177.1"/>
    </source>
</evidence>
<evidence type="ECO:0000259" key="11">
    <source>
        <dbReference type="Pfam" id="PF02768"/>
    </source>
</evidence>
<keyword evidence="13" id="KW-1185">Reference proteome</keyword>
<gene>
    <name evidence="12" type="ORF">SAMN05216174_12014</name>
</gene>
<feature type="domain" description="DNA polymerase III beta sliding clamp N-terminal" evidence="9">
    <location>
        <begin position="1"/>
        <end position="115"/>
    </location>
</feature>
<dbReference type="PANTHER" id="PTHR30478:SF0">
    <property type="entry name" value="BETA SLIDING CLAMP"/>
    <property type="match status" value="1"/>
</dbReference>
<dbReference type="InterPro" id="IPR022635">
    <property type="entry name" value="DNA_polIII_beta_C"/>
</dbReference>
<evidence type="ECO:0000256" key="1">
    <source>
        <dbReference type="ARBA" id="ARBA00004496"/>
    </source>
</evidence>
<keyword evidence="4" id="KW-0808">Transferase</keyword>
<feature type="domain" description="DNA polymerase III beta sliding clamp central" evidence="10">
    <location>
        <begin position="127"/>
        <end position="236"/>
    </location>
</feature>
<dbReference type="GO" id="GO:0003887">
    <property type="term" value="F:DNA-directed DNA polymerase activity"/>
    <property type="evidence" value="ECO:0007669"/>
    <property type="project" value="UniProtKB-KW"/>
</dbReference>
<proteinExistence type="inferred from homology"/>
<sequence>MDLTATTQHLASAAADLVRLVPGKLIDPVLSGVLLTADAHGVVLGANDRERTARVSRGALVHTEGRVLVPAKPLAETLRALTQPQVRLVVEGSRLAIRADGARFALPLLDVDLHPGAPESAVGGSTVSGSQFAAALATVATTASRDEALPIFTGVRLRSEGDRLVLRATDRYRMAIASVPWSADTEIDLMVPAALLAEVGKQVAHIDRVTLQATENHLALAWSDTVVTTAVLDGSFLSETKLALSDADTHIEADADTLTAATRRVALYSDPRGVVQLEAGDTELRLRATDHQAGEAEEPVKATITGGRTSPSFQSRYLLDALRPFAGTRVRLAIQPGMRATVLTAVDPGEVDLRYILMPMLPPKV</sequence>
<comment type="similarity">
    <text evidence="2">Belongs to the beta sliding clamp family.</text>
</comment>
<name>A0A1G6Y645_9PSEU</name>
<evidence type="ECO:0000259" key="9">
    <source>
        <dbReference type="Pfam" id="PF00712"/>
    </source>
</evidence>
<evidence type="ECO:0000259" key="10">
    <source>
        <dbReference type="Pfam" id="PF02767"/>
    </source>
</evidence>
<evidence type="ECO:0000256" key="8">
    <source>
        <dbReference type="ARBA" id="ARBA00023125"/>
    </source>
</evidence>
<dbReference type="EMBL" id="FMZZ01000020">
    <property type="protein sequence ID" value="SDD85177.1"/>
    <property type="molecule type" value="Genomic_DNA"/>
</dbReference>
<dbReference type="Pfam" id="PF02768">
    <property type="entry name" value="DNA_pol3_beta_3"/>
    <property type="match status" value="1"/>
</dbReference>